<evidence type="ECO:0000259" key="1">
    <source>
        <dbReference type="Pfam" id="PF14230"/>
    </source>
</evidence>
<dbReference type="InterPro" id="IPR025637">
    <property type="entry name" value="DUF4333"/>
</dbReference>
<feature type="domain" description="DUF4333" evidence="1">
    <location>
        <begin position="101"/>
        <end position="163"/>
    </location>
</feature>
<dbReference type="PROSITE" id="PS51257">
    <property type="entry name" value="PROKAR_LIPOPROTEIN"/>
    <property type="match status" value="1"/>
</dbReference>
<accession>A0ABT2MF72</accession>
<organism evidence="2 3">
    <name type="scientific">Mycobacterium deserti</name>
    <dbReference type="NCBI Taxonomy" id="2978347"/>
    <lineage>
        <taxon>Bacteria</taxon>
        <taxon>Bacillati</taxon>
        <taxon>Actinomycetota</taxon>
        <taxon>Actinomycetes</taxon>
        <taxon>Mycobacteriales</taxon>
        <taxon>Mycobacteriaceae</taxon>
        <taxon>Mycobacterium</taxon>
    </lineage>
</organism>
<reference evidence="3" key="1">
    <citation type="submission" date="2023-07" db="EMBL/GenBank/DDBJ databases">
        <authorList>
            <person name="Deng Y."/>
            <person name="Zhang Y.-Q."/>
        </authorList>
    </citation>
    <scope>NUCLEOTIDE SEQUENCE [LARGE SCALE GENOMIC DNA]</scope>
    <source>
        <strain evidence="3">CPCC 205710</strain>
    </source>
</reference>
<dbReference type="EMBL" id="JAODWD010000004">
    <property type="protein sequence ID" value="MCT7660040.1"/>
    <property type="molecule type" value="Genomic_DNA"/>
</dbReference>
<keyword evidence="3" id="KW-1185">Reference proteome</keyword>
<sequence length="173" mass="18017">MRTETTALAAMVAAVALVCGCDFDARVNPSPTVSKNALQSEITDRLAAAGEKPQSVTCKEDLIGEVGSSARCEVVISPTNSFEPVVTITAVDGNKIDYEMTPAVSKEQLEQTVSRLVAETGARVDSVTCETGLDGTVGATAHCDVTSDGAAVRRTVAVNNVDGLLMNFDLLPI</sequence>
<comment type="caution">
    <text evidence="2">The sequence shown here is derived from an EMBL/GenBank/DDBJ whole genome shotgun (WGS) entry which is preliminary data.</text>
</comment>
<dbReference type="RefSeq" id="WP_260994118.1">
    <property type="nucleotide sequence ID" value="NZ_JAODWD010000004.1"/>
</dbReference>
<name>A0ABT2MF72_9MYCO</name>
<evidence type="ECO:0000313" key="2">
    <source>
        <dbReference type="EMBL" id="MCT7660040.1"/>
    </source>
</evidence>
<dbReference type="Proteomes" id="UP001206639">
    <property type="component" value="Unassembled WGS sequence"/>
</dbReference>
<gene>
    <name evidence="2" type="ORF">N4S67_16610</name>
</gene>
<evidence type="ECO:0000313" key="3">
    <source>
        <dbReference type="Proteomes" id="UP001206639"/>
    </source>
</evidence>
<protein>
    <submittedName>
        <fullName evidence="2">DUF4333 domain-containing protein</fullName>
    </submittedName>
</protein>
<feature type="domain" description="DUF4333" evidence="1">
    <location>
        <begin position="17"/>
        <end position="93"/>
    </location>
</feature>
<proteinExistence type="predicted"/>
<dbReference type="Pfam" id="PF14230">
    <property type="entry name" value="DUF4333"/>
    <property type="match status" value="2"/>
</dbReference>